<dbReference type="Proteomes" id="UP001367508">
    <property type="component" value="Unassembled WGS sequence"/>
</dbReference>
<accession>A0AAN9PNH0</accession>
<keyword evidence="1" id="KW-0472">Membrane</keyword>
<dbReference type="EMBL" id="JAYMYQ010000011">
    <property type="protein sequence ID" value="KAK7304611.1"/>
    <property type="molecule type" value="Genomic_DNA"/>
</dbReference>
<keyword evidence="3" id="KW-1185">Reference proteome</keyword>
<sequence>MDNQIFRLLLPINKVHFDSLFLLLLDPAVPAISSFGIWAGGGPYILQGMELGGKNEGELLQLDSGVCASHQVKPL</sequence>
<keyword evidence="1" id="KW-0812">Transmembrane</keyword>
<comment type="caution">
    <text evidence="2">The sequence shown here is derived from an EMBL/GenBank/DDBJ whole genome shotgun (WGS) entry which is preliminary data.</text>
</comment>
<gene>
    <name evidence="2" type="ORF">VNO77_42495</name>
</gene>
<protein>
    <submittedName>
        <fullName evidence="2">Uncharacterized protein</fullName>
    </submittedName>
</protein>
<organism evidence="2 3">
    <name type="scientific">Canavalia gladiata</name>
    <name type="common">Sword bean</name>
    <name type="synonym">Dolichos gladiatus</name>
    <dbReference type="NCBI Taxonomy" id="3824"/>
    <lineage>
        <taxon>Eukaryota</taxon>
        <taxon>Viridiplantae</taxon>
        <taxon>Streptophyta</taxon>
        <taxon>Embryophyta</taxon>
        <taxon>Tracheophyta</taxon>
        <taxon>Spermatophyta</taxon>
        <taxon>Magnoliopsida</taxon>
        <taxon>eudicotyledons</taxon>
        <taxon>Gunneridae</taxon>
        <taxon>Pentapetalae</taxon>
        <taxon>rosids</taxon>
        <taxon>fabids</taxon>
        <taxon>Fabales</taxon>
        <taxon>Fabaceae</taxon>
        <taxon>Papilionoideae</taxon>
        <taxon>50 kb inversion clade</taxon>
        <taxon>NPAAA clade</taxon>
        <taxon>indigoferoid/millettioid clade</taxon>
        <taxon>Phaseoleae</taxon>
        <taxon>Canavalia</taxon>
    </lineage>
</organism>
<dbReference type="AlphaFoldDB" id="A0AAN9PNH0"/>
<proteinExistence type="predicted"/>
<evidence type="ECO:0000313" key="2">
    <source>
        <dbReference type="EMBL" id="KAK7304611.1"/>
    </source>
</evidence>
<name>A0AAN9PNH0_CANGL</name>
<feature type="transmembrane region" description="Helical" evidence="1">
    <location>
        <begin position="20"/>
        <end position="46"/>
    </location>
</feature>
<evidence type="ECO:0000313" key="3">
    <source>
        <dbReference type="Proteomes" id="UP001367508"/>
    </source>
</evidence>
<keyword evidence="1" id="KW-1133">Transmembrane helix</keyword>
<reference evidence="2 3" key="1">
    <citation type="submission" date="2024-01" db="EMBL/GenBank/DDBJ databases">
        <title>The genomes of 5 underutilized Papilionoideae crops provide insights into root nodulation and disease resistanc.</title>
        <authorList>
            <person name="Jiang F."/>
        </authorList>
    </citation>
    <scope>NUCLEOTIDE SEQUENCE [LARGE SCALE GENOMIC DNA]</scope>
    <source>
        <strain evidence="2">LVBAO_FW01</strain>
        <tissue evidence="2">Leaves</tissue>
    </source>
</reference>
<evidence type="ECO:0000256" key="1">
    <source>
        <dbReference type="SAM" id="Phobius"/>
    </source>
</evidence>